<protein>
    <recommendedName>
        <fullName evidence="6">Aminotransferase</fullName>
        <ecNumber evidence="6">2.6.1.-</ecNumber>
    </recommendedName>
</protein>
<dbReference type="GO" id="GO:0030170">
    <property type="term" value="F:pyridoxal phosphate binding"/>
    <property type="evidence" value="ECO:0007669"/>
    <property type="project" value="InterPro"/>
</dbReference>
<sequence>MESTTGRKQRLSQTVQHIKPSGIRRFFDMASTMEDVISLGVGEPDFVTPWNVREASILSMERGYTAYTANAGMLELRKEIARYLEDRFDTPYNPESEIVVTVGASEAIDIAVRAIVDPGEEVIVVEPSFVSYAPIVSLAGGVPVSVQTKKENGFKLTPAELKEAITPKTKAVIVCFPNNPTGTILEESELLELSAVIKEHDLMVISDEIYAELSYDTKHYSFPKIEGMKDRTILISGFSKAFAMTGWRVGYVCAPEDISAAMLKIHQYTMMCASTLAQFGALEALRDGQDDVKRMVISYRQRRNYMIEAFKEIGLDCHVPGGAFYLFPSIQNTGLNSEEFAEQLLKEEQVAVVPGSVFGEGGEGYVRCSYATSMDSLKTAVSRIERFLSKRKAAQ</sequence>
<dbReference type="Pfam" id="PF00155">
    <property type="entry name" value="Aminotran_1_2"/>
    <property type="match status" value="1"/>
</dbReference>
<proteinExistence type="inferred from homology"/>
<keyword evidence="9" id="KW-1185">Reference proteome</keyword>
<dbReference type="PANTHER" id="PTHR46383">
    <property type="entry name" value="ASPARTATE AMINOTRANSFERASE"/>
    <property type="match status" value="1"/>
</dbReference>
<dbReference type="AlphaFoldDB" id="A0A419UW59"/>
<keyword evidence="3 6" id="KW-0032">Aminotransferase</keyword>
<accession>A0A419UW59</accession>
<evidence type="ECO:0000256" key="4">
    <source>
        <dbReference type="ARBA" id="ARBA00022679"/>
    </source>
</evidence>
<dbReference type="RefSeq" id="WP_120194399.1">
    <property type="nucleotide sequence ID" value="NZ_RAPK01000012.1"/>
</dbReference>
<evidence type="ECO:0000313" key="8">
    <source>
        <dbReference type="EMBL" id="RKD68808.1"/>
    </source>
</evidence>
<comment type="similarity">
    <text evidence="2 6">Belongs to the class-I pyridoxal-phosphate-dependent aminotransferase family.</text>
</comment>
<reference evidence="8 9" key="1">
    <citation type="submission" date="2018-09" db="EMBL/GenBank/DDBJ databases">
        <title>Genomic Encyclopedia of Archaeal and Bacterial Type Strains, Phase II (KMG-II): from individual species to whole genera.</title>
        <authorList>
            <person name="Goeker M."/>
        </authorList>
    </citation>
    <scope>NUCLEOTIDE SEQUENCE [LARGE SCALE GENOMIC DNA]</scope>
    <source>
        <strain evidence="8 9">DSM 17008</strain>
    </source>
</reference>
<comment type="caution">
    <text evidence="8">The sequence shown here is derived from an EMBL/GenBank/DDBJ whole genome shotgun (WGS) entry which is preliminary data.</text>
</comment>
<keyword evidence="5" id="KW-0663">Pyridoxal phosphate</keyword>
<dbReference type="GO" id="GO:0008483">
    <property type="term" value="F:transaminase activity"/>
    <property type="evidence" value="ECO:0007669"/>
    <property type="project" value="UniProtKB-KW"/>
</dbReference>
<evidence type="ECO:0000259" key="7">
    <source>
        <dbReference type="Pfam" id="PF00155"/>
    </source>
</evidence>
<dbReference type="Proteomes" id="UP000285120">
    <property type="component" value="Unassembled WGS sequence"/>
</dbReference>
<feature type="domain" description="Aminotransferase class I/classII large" evidence="7">
    <location>
        <begin position="35"/>
        <end position="384"/>
    </location>
</feature>
<evidence type="ECO:0000256" key="2">
    <source>
        <dbReference type="ARBA" id="ARBA00007441"/>
    </source>
</evidence>
<dbReference type="FunFam" id="3.40.640.10:FF:000033">
    <property type="entry name" value="Aspartate aminotransferase"/>
    <property type="match status" value="1"/>
</dbReference>
<dbReference type="NCBIfam" id="NF005816">
    <property type="entry name" value="PRK07682.1"/>
    <property type="match status" value="1"/>
</dbReference>
<dbReference type="InterPro" id="IPR004838">
    <property type="entry name" value="NHTrfase_class1_PyrdxlP-BS"/>
</dbReference>
<evidence type="ECO:0000313" key="9">
    <source>
        <dbReference type="Proteomes" id="UP000285120"/>
    </source>
</evidence>
<evidence type="ECO:0000256" key="6">
    <source>
        <dbReference type="RuleBase" id="RU000481"/>
    </source>
</evidence>
<evidence type="ECO:0000256" key="1">
    <source>
        <dbReference type="ARBA" id="ARBA00001933"/>
    </source>
</evidence>
<dbReference type="EMBL" id="RAPK01000012">
    <property type="protein sequence ID" value="RKD68808.1"/>
    <property type="molecule type" value="Genomic_DNA"/>
</dbReference>
<evidence type="ECO:0000256" key="3">
    <source>
        <dbReference type="ARBA" id="ARBA00022576"/>
    </source>
</evidence>
<organism evidence="8 9">
    <name type="scientific">Sinobaca qinghaiensis</name>
    <dbReference type="NCBI Taxonomy" id="342944"/>
    <lineage>
        <taxon>Bacteria</taxon>
        <taxon>Bacillati</taxon>
        <taxon>Bacillota</taxon>
        <taxon>Bacilli</taxon>
        <taxon>Bacillales</taxon>
        <taxon>Sporolactobacillaceae</taxon>
        <taxon>Sinobaca</taxon>
    </lineage>
</organism>
<dbReference type="Gene3D" id="3.40.640.10">
    <property type="entry name" value="Type I PLP-dependent aspartate aminotransferase-like (Major domain)"/>
    <property type="match status" value="1"/>
</dbReference>
<dbReference type="InterPro" id="IPR015422">
    <property type="entry name" value="PyrdxlP-dep_Trfase_small"/>
</dbReference>
<dbReference type="PANTHER" id="PTHR46383:SF3">
    <property type="entry name" value="ASPARTATE AMINOTRANSFERASE-RELATED"/>
    <property type="match status" value="1"/>
</dbReference>
<dbReference type="Gene3D" id="3.90.1150.10">
    <property type="entry name" value="Aspartate Aminotransferase, domain 1"/>
    <property type="match status" value="1"/>
</dbReference>
<dbReference type="OrthoDB" id="9802328at2"/>
<gene>
    <name evidence="8" type="ORF">ATL39_3271</name>
</gene>
<dbReference type="InterPro" id="IPR015421">
    <property type="entry name" value="PyrdxlP-dep_Trfase_major"/>
</dbReference>
<dbReference type="PROSITE" id="PS00105">
    <property type="entry name" value="AA_TRANSFER_CLASS_1"/>
    <property type="match status" value="1"/>
</dbReference>
<dbReference type="InterPro" id="IPR050596">
    <property type="entry name" value="AspAT/PAT-like"/>
</dbReference>
<dbReference type="InterPro" id="IPR004839">
    <property type="entry name" value="Aminotransferase_I/II_large"/>
</dbReference>
<evidence type="ECO:0000256" key="5">
    <source>
        <dbReference type="ARBA" id="ARBA00022898"/>
    </source>
</evidence>
<dbReference type="InterPro" id="IPR015424">
    <property type="entry name" value="PyrdxlP-dep_Trfase"/>
</dbReference>
<dbReference type="SUPFAM" id="SSF53383">
    <property type="entry name" value="PLP-dependent transferases"/>
    <property type="match status" value="1"/>
</dbReference>
<name>A0A419UW59_9BACL</name>
<dbReference type="GO" id="GO:0006520">
    <property type="term" value="P:amino acid metabolic process"/>
    <property type="evidence" value="ECO:0007669"/>
    <property type="project" value="InterPro"/>
</dbReference>
<dbReference type="EC" id="2.6.1.-" evidence="6"/>
<comment type="cofactor">
    <cofactor evidence="1 6">
        <name>pyridoxal 5'-phosphate</name>
        <dbReference type="ChEBI" id="CHEBI:597326"/>
    </cofactor>
</comment>
<dbReference type="CDD" id="cd00609">
    <property type="entry name" value="AAT_like"/>
    <property type="match status" value="1"/>
</dbReference>
<keyword evidence="4 6" id="KW-0808">Transferase</keyword>